<proteinExistence type="predicted"/>
<gene>
    <name evidence="2" type="ORF">TR51_04050</name>
</gene>
<name>A0A0D0Q2E7_KITGR</name>
<dbReference type="InterPro" id="IPR024747">
    <property type="entry name" value="Pyridox_Oxase-rel"/>
</dbReference>
<reference evidence="2 3" key="1">
    <citation type="submission" date="2015-02" db="EMBL/GenBank/DDBJ databases">
        <title>Draft genome sequence of Kitasatospora griseola MF730-N6, a bafilomycin, terpentecin and satosporin producer.</title>
        <authorList>
            <person name="Arens J.C."/>
            <person name="Haltli B."/>
            <person name="Kerr R.G."/>
        </authorList>
    </citation>
    <scope>NUCLEOTIDE SEQUENCE [LARGE SCALE GENOMIC DNA]</scope>
    <source>
        <strain evidence="2 3">MF730-N6</strain>
    </source>
</reference>
<dbReference type="SMART" id="SM00530">
    <property type="entry name" value="HTH_XRE"/>
    <property type="match status" value="1"/>
</dbReference>
<dbReference type="STRING" id="2064.TR51_04050"/>
<sequence length="226" mass="23872">MTNEHTAGAPAPQTARARRFADRLADLGLTEAQAATRAGMSIAYLRRVLELDSDFDPPALLRLAAVLGLDYQELVSGRPAERLHGASAAPRSDHLPMIGPPVLGELGTADCWDRLGASGLGRLARTGPDGPVVRPVSYLVHDRTVLYRTNPDGVLAPAAGGEAAFEVDHADPDLRQGWSVLMVGPLAYVTEPALLAELPQPPAHGRWVRLTPATVTGRTISTASAT</sequence>
<comment type="caution">
    <text evidence="2">The sequence shown here is derived from an EMBL/GenBank/DDBJ whole genome shotgun (WGS) entry which is preliminary data.</text>
</comment>
<dbReference type="RefSeq" id="WP_043908024.1">
    <property type="nucleotide sequence ID" value="NZ_JXZB01000001.1"/>
</dbReference>
<dbReference type="InterPro" id="IPR010982">
    <property type="entry name" value="Lambda_DNA-bd_dom_sf"/>
</dbReference>
<dbReference type="SUPFAM" id="SSF47413">
    <property type="entry name" value="lambda repressor-like DNA-binding domains"/>
    <property type="match status" value="1"/>
</dbReference>
<dbReference type="AlphaFoldDB" id="A0A0D0Q2E7"/>
<dbReference type="SUPFAM" id="SSF50475">
    <property type="entry name" value="FMN-binding split barrel"/>
    <property type="match status" value="1"/>
</dbReference>
<evidence type="ECO:0000313" key="3">
    <source>
        <dbReference type="Proteomes" id="UP000032066"/>
    </source>
</evidence>
<dbReference type="PATRIC" id="fig|2064.6.peg.903"/>
<dbReference type="Proteomes" id="UP000032066">
    <property type="component" value="Unassembled WGS sequence"/>
</dbReference>
<organism evidence="2 3">
    <name type="scientific">Kitasatospora griseola</name>
    <name type="common">Streptomyces griseolosporeus</name>
    <dbReference type="NCBI Taxonomy" id="2064"/>
    <lineage>
        <taxon>Bacteria</taxon>
        <taxon>Bacillati</taxon>
        <taxon>Actinomycetota</taxon>
        <taxon>Actinomycetes</taxon>
        <taxon>Kitasatosporales</taxon>
        <taxon>Streptomycetaceae</taxon>
        <taxon>Kitasatospora</taxon>
    </lineage>
</organism>
<dbReference type="Gene3D" id="2.30.110.10">
    <property type="entry name" value="Electron Transport, Fmn-binding Protein, Chain A"/>
    <property type="match status" value="1"/>
</dbReference>
<evidence type="ECO:0000259" key="1">
    <source>
        <dbReference type="SMART" id="SM00530"/>
    </source>
</evidence>
<evidence type="ECO:0000313" key="2">
    <source>
        <dbReference type="EMBL" id="KIQ66682.1"/>
    </source>
</evidence>
<dbReference type="InterPro" id="IPR012349">
    <property type="entry name" value="Split_barrel_FMN-bd"/>
</dbReference>
<dbReference type="GO" id="GO:0003677">
    <property type="term" value="F:DNA binding"/>
    <property type="evidence" value="ECO:0007669"/>
    <property type="project" value="InterPro"/>
</dbReference>
<dbReference type="CDD" id="cd00093">
    <property type="entry name" value="HTH_XRE"/>
    <property type="match status" value="1"/>
</dbReference>
<keyword evidence="3" id="KW-1185">Reference proteome</keyword>
<protein>
    <recommendedName>
        <fullName evidence="1">HTH cro/C1-type domain-containing protein</fullName>
    </recommendedName>
</protein>
<dbReference type="EMBL" id="JXZB01000001">
    <property type="protein sequence ID" value="KIQ66682.1"/>
    <property type="molecule type" value="Genomic_DNA"/>
</dbReference>
<dbReference type="Pfam" id="PF12900">
    <property type="entry name" value="Pyridox_ox_2"/>
    <property type="match status" value="1"/>
</dbReference>
<dbReference type="InterPro" id="IPR001387">
    <property type="entry name" value="Cro/C1-type_HTH"/>
</dbReference>
<feature type="domain" description="HTH cro/C1-type" evidence="1">
    <location>
        <begin position="19"/>
        <end position="74"/>
    </location>
</feature>
<accession>A0A0D0Q2E7</accession>
<dbReference type="OrthoDB" id="7062584at2"/>